<keyword evidence="3" id="KW-1185">Reference proteome</keyword>
<dbReference type="Proteomes" id="UP000683575">
    <property type="component" value="Chromosome"/>
</dbReference>
<organism evidence="2 3">
    <name type="scientific">Nocardioides panacis</name>
    <dbReference type="NCBI Taxonomy" id="2849501"/>
    <lineage>
        <taxon>Bacteria</taxon>
        <taxon>Bacillati</taxon>
        <taxon>Actinomycetota</taxon>
        <taxon>Actinomycetes</taxon>
        <taxon>Propionibacteriales</taxon>
        <taxon>Nocardioidaceae</taxon>
        <taxon>Nocardioides</taxon>
    </lineage>
</organism>
<dbReference type="EMBL" id="CP077062">
    <property type="protein sequence ID" value="QWZ09517.1"/>
    <property type="molecule type" value="Genomic_DNA"/>
</dbReference>
<feature type="domain" description="NodB homology" evidence="1">
    <location>
        <begin position="41"/>
        <end position="168"/>
    </location>
</feature>
<evidence type="ECO:0000313" key="2">
    <source>
        <dbReference type="EMBL" id="QWZ09517.1"/>
    </source>
</evidence>
<dbReference type="CDD" id="cd10959">
    <property type="entry name" value="CE4_NodB_like_3"/>
    <property type="match status" value="1"/>
</dbReference>
<dbReference type="PANTHER" id="PTHR10587:SF137">
    <property type="entry name" value="4-DEOXY-4-FORMAMIDO-L-ARABINOSE-PHOSPHOUNDECAPRENOL DEFORMYLASE ARND-RELATED"/>
    <property type="match status" value="1"/>
</dbReference>
<accession>A0A975Y1H5</accession>
<name>A0A975Y1H5_9ACTN</name>
<dbReference type="Pfam" id="PF01522">
    <property type="entry name" value="Polysacc_deac_1"/>
    <property type="match status" value="1"/>
</dbReference>
<protein>
    <submittedName>
        <fullName evidence="2">PPOX class F420-dependent oxidoreductase</fullName>
        <ecNumber evidence="2">1.-.-.-</ecNumber>
    </submittedName>
</protein>
<dbReference type="InterPro" id="IPR019965">
    <property type="entry name" value="PPOX_F420-dep_Rv2061_put"/>
</dbReference>
<dbReference type="GO" id="GO:0016810">
    <property type="term" value="F:hydrolase activity, acting on carbon-nitrogen (but not peptide) bonds"/>
    <property type="evidence" value="ECO:0007669"/>
    <property type="project" value="InterPro"/>
</dbReference>
<reference evidence="2" key="1">
    <citation type="submission" date="2021-06" db="EMBL/GenBank/DDBJ databases">
        <title>Complete genome sequence of Nocardioides sp. G188.</title>
        <authorList>
            <person name="Im W.-T."/>
        </authorList>
    </citation>
    <scope>NUCLEOTIDE SEQUENCE</scope>
    <source>
        <strain evidence="2">G188</strain>
    </source>
</reference>
<gene>
    <name evidence="2" type="ORF">KRR39_07100</name>
</gene>
<dbReference type="InterPro" id="IPR050248">
    <property type="entry name" value="Polysacc_deacetylase_ArnD"/>
</dbReference>
<dbReference type="PANTHER" id="PTHR10587">
    <property type="entry name" value="GLYCOSYL TRANSFERASE-RELATED"/>
    <property type="match status" value="1"/>
</dbReference>
<dbReference type="InterPro" id="IPR002509">
    <property type="entry name" value="NODB_dom"/>
</dbReference>
<proteinExistence type="predicted"/>
<keyword evidence="2" id="KW-0560">Oxidoreductase</keyword>
<dbReference type="RefSeq" id="WP_216941363.1">
    <property type="nucleotide sequence ID" value="NZ_CP077062.1"/>
</dbReference>
<dbReference type="KEGG" id="nps:KRR39_07100"/>
<evidence type="ECO:0000259" key="1">
    <source>
        <dbReference type="PROSITE" id="PS51677"/>
    </source>
</evidence>
<dbReference type="NCBIfam" id="TIGR03666">
    <property type="entry name" value="Rv2061_F420"/>
    <property type="match status" value="1"/>
</dbReference>
<dbReference type="PROSITE" id="PS51677">
    <property type="entry name" value="NODB"/>
    <property type="match status" value="1"/>
</dbReference>
<evidence type="ECO:0000313" key="3">
    <source>
        <dbReference type="Proteomes" id="UP000683575"/>
    </source>
</evidence>
<dbReference type="GO" id="GO:0005975">
    <property type="term" value="P:carbohydrate metabolic process"/>
    <property type="evidence" value="ECO:0007669"/>
    <property type="project" value="InterPro"/>
</dbReference>
<dbReference type="GO" id="GO:0016491">
    <property type="term" value="F:oxidoreductase activity"/>
    <property type="evidence" value="ECO:0007669"/>
    <property type="project" value="UniProtKB-KW"/>
</dbReference>
<dbReference type="InterPro" id="IPR011576">
    <property type="entry name" value="Pyridox_Oxase_N"/>
</dbReference>
<sequence>MSRVARLAGLAAAAQLAPALTSLAPVRNRCLPALAGRSGRHHVALTYDDGPDAASTPAFLALLERYGVTATFFVLGAHVGAHRGLVREMSDRGHEIAVHGWDHRCLAAKRPGVLRDELRRSTDLLAGTTGRRAEWYRPPYGVLTTEGLAAARSAGLRTVLWTTWGRDWTRGATAESVAHRVGAGLRPGGHGAAPRQRPDLGSRVLAGHAHRLRAAARGLGRARAARGPVGCALVGRTHDAHRRARMSDFDDLGDERFVSLTTYRRTGVPVSTPVWVARDGADLLVTTPAGSGKVKRLRHTSRVELVPCSRSGKVAPGATPVEAVASLGEPDRPAVFRAKYGLEYRLFMLVERLVSKGNRDRVLVRIRPA</sequence>
<dbReference type="Pfam" id="PF01243">
    <property type="entry name" value="PNPOx_N"/>
    <property type="match status" value="1"/>
</dbReference>
<dbReference type="AlphaFoldDB" id="A0A975Y1H5"/>
<dbReference type="EC" id="1.-.-.-" evidence="2"/>